<dbReference type="GO" id="GO:0006355">
    <property type="term" value="P:regulation of DNA-templated transcription"/>
    <property type="evidence" value="ECO:0007669"/>
    <property type="project" value="TreeGrafter"/>
</dbReference>
<dbReference type="Pfam" id="PF00013">
    <property type="entry name" value="KH_1"/>
    <property type="match status" value="1"/>
</dbReference>
<dbReference type="HOGENOM" id="CLU_044606_0_0_1"/>
<dbReference type="Gene3D" id="3.90.1140.10">
    <property type="entry name" value="Cyclic phosphodiesterase"/>
    <property type="match status" value="1"/>
</dbReference>
<evidence type="ECO:0000313" key="3">
    <source>
        <dbReference type="EMBL" id="EDW01742.1"/>
    </source>
</evidence>
<dbReference type="InterPro" id="IPR047538">
    <property type="entry name" value="KH-I_ASCC1"/>
</dbReference>
<dbReference type="CDD" id="cd22419">
    <property type="entry name" value="KH-I_ASCC1"/>
    <property type="match status" value="1"/>
</dbReference>
<dbReference type="SUPFAM" id="SSF54791">
    <property type="entry name" value="Eukaryotic type KH-domain (KH-domain type I)"/>
    <property type="match status" value="1"/>
</dbReference>
<dbReference type="FunCoup" id="B4J5A0">
    <property type="interactions" value="1661"/>
</dbReference>
<keyword evidence="4" id="KW-1185">Reference proteome</keyword>
<proteinExistence type="predicted"/>
<dbReference type="PhylomeDB" id="B4J5A0"/>
<organism evidence="4">
    <name type="scientific">Drosophila grimshawi</name>
    <name type="common">Hawaiian fruit fly</name>
    <name type="synonym">Idiomyia grimshawi</name>
    <dbReference type="NCBI Taxonomy" id="7222"/>
    <lineage>
        <taxon>Eukaryota</taxon>
        <taxon>Metazoa</taxon>
        <taxon>Ecdysozoa</taxon>
        <taxon>Arthropoda</taxon>
        <taxon>Hexapoda</taxon>
        <taxon>Insecta</taxon>
        <taxon>Pterygota</taxon>
        <taxon>Neoptera</taxon>
        <taxon>Endopterygota</taxon>
        <taxon>Diptera</taxon>
        <taxon>Brachycera</taxon>
        <taxon>Muscomorpha</taxon>
        <taxon>Ephydroidea</taxon>
        <taxon>Drosophilidae</taxon>
        <taxon>Drosophila</taxon>
        <taxon>Hawaiian Drosophila</taxon>
    </lineage>
</organism>
<keyword evidence="1" id="KW-0694">RNA-binding</keyword>
<dbReference type="Pfam" id="PF10469">
    <property type="entry name" value="AKAP7_NLS"/>
    <property type="match status" value="1"/>
</dbReference>
<protein>
    <submittedName>
        <fullName evidence="3">GH20290</fullName>
    </submittedName>
</protein>
<evidence type="ECO:0000313" key="4">
    <source>
        <dbReference type="Proteomes" id="UP000001070"/>
    </source>
</evidence>
<dbReference type="InterPro" id="IPR019510">
    <property type="entry name" value="AKAP7-like_phosphoesterase"/>
</dbReference>
<dbReference type="KEGG" id="dgr:6560694"/>
<dbReference type="EMBL" id="CH916367">
    <property type="protein sequence ID" value="EDW01742.1"/>
    <property type="molecule type" value="Genomic_DNA"/>
</dbReference>
<sequence>MSRNVLAPPTQRMSHNRNYRVNVVHDDFGGSKWNCANPTTAKGYEEPDLYADDDFEEDGTDCNVEELSNGSYKLALHVPKSFYGGLIGFKGATKRRIELETQTEIYVPRQNEISTDLVIQSKERSNVCAALRKIRLLIESLRKRMRPTHFLAVALNSGGVQQRFLKLKQNILDAQLPGIDQELFISENCIHITLGVYVLLDDAERKQAISELELCRQWLVDLHTPFELNIQGLEIFNDDPSSTRVLYARIESPELQQFANKCKKHFQTTGLYAADNNDPDSIKLHMTLLNSRYTNKKPNKNESNSFDAREILKRFGDYDFGKAQCNEVHMCVCKSYCEGDDFYKTTGSLKF</sequence>
<name>B4J5A0_DROGR</name>
<dbReference type="GO" id="GO:0003723">
    <property type="term" value="F:RNA binding"/>
    <property type="evidence" value="ECO:0007669"/>
    <property type="project" value="UniProtKB-UniRule"/>
</dbReference>
<dbReference type="OrthoDB" id="277832at2759"/>
<dbReference type="eggNOG" id="KOG2814">
    <property type="taxonomic scope" value="Eukaryota"/>
</dbReference>
<evidence type="ECO:0000259" key="2">
    <source>
        <dbReference type="SMART" id="SM00322"/>
    </source>
</evidence>
<dbReference type="STRING" id="7222.B4J5A0"/>
<gene>
    <name evidence="3" type="primary">Dgri\GH20290</name>
    <name evidence="3" type="ORF">Dgri_GH20290</name>
</gene>
<dbReference type="InParanoid" id="B4J5A0"/>
<dbReference type="GO" id="GO:0006307">
    <property type="term" value="P:DNA alkylation repair"/>
    <property type="evidence" value="ECO:0007669"/>
    <property type="project" value="InterPro"/>
</dbReference>
<dbReference type="InterPro" id="IPR004088">
    <property type="entry name" value="KH_dom_type_1"/>
</dbReference>
<dbReference type="SMART" id="SM00322">
    <property type="entry name" value="KH"/>
    <property type="match status" value="1"/>
</dbReference>
<feature type="domain" description="K Homology" evidence="2">
    <location>
        <begin position="70"/>
        <end position="139"/>
    </location>
</feature>
<dbReference type="Proteomes" id="UP000001070">
    <property type="component" value="Unassembled WGS sequence"/>
</dbReference>
<dbReference type="SMR" id="B4J5A0"/>
<dbReference type="PROSITE" id="PS50084">
    <property type="entry name" value="KH_TYPE_1"/>
    <property type="match status" value="1"/>
</dbReference>
<dbReference type="InterPro" id="IPR036612">
    <property type="entry name" value="KH_dom_type_1_sf"/>
</dbReference>
<reference evidence="3 4" key="1">
    <citation type="journal article" date="2007" name="Nature">
        <title>Evolution of genes and genomes on the Drosophila phylogeny.</title>
        <authorList>
            <consortium name="Drosophila 12 Genomes Consortium"/>
            <person name="Clark A.G."/>
            <person name="Eisen M.B."/>
            <person name="Smith D.R."/>
            <person name="Bergman C.M."/>
            <person name="Oliver B."/>
            <person name="Markow T.A."/>
            <person name="Kaufman T.C."/>
            <person name="Kellis M."/>
            <person name="Gelbart W."/>
            <person name="Iyer V.N."/>
            <person name="Pollard D.A."/>
            <person name="Sackton T.B."/>
            <person name="Larracuente A.M."/>
            <person name="Singh N.D."/>
            <person name="Abad J.P."/>
            <person name="Abt D.N."/>
            <person name="Adryan B."/>
            <person name="Aguade M."/>
            <person name="Akashi H."/>
            <person name="Anderson W.W."/>
            <person name="Aquadro C.F."/>
            <person name="Ardell D.H."/>
            <person name="Arguello R."/>
            <person name="Artieri C.G."/>
            <person name="Barbash D.A."/>
            <person name="Barker D."/>
            <person name="Barsanti P."/>
            <person name="Batterham P."/>
            <person name="Batzoglou S."/>
            <person name="Begun D."/>
            <person name="Bhutkar A."/>
            <person name="Blanco E."/>
            <person name="Bosak S.A."/>
            <person name="Bradley R.K."/>
            <person name="Brand A.D."/>
            <person name="Brent M.R."/>
            <person name="Brooks A.N."/>
            <person name="Brown R.H."/>
            <person name="Butlin R.K."/>
            <person name="Caggese C."/>
            <person name="Calvi B.R."/>
            <person name="Bernardo de Carvalho A."/>
            <person name="Caspi A."/>
            <person name="Castrezana S."/>
            <person name="Celniker S.E."/>
            <person name="Chang J.L."/>
            <person name="Chapple C."/>
            <person name="Chatterji S."/>
            <person name="Chinwalla A."/>
            <person name="Civetta A."/>
            <person name="Clifton S.W."/>
            <person name="Comeron J.M."/>
            <person name="Costello J.C."/>
            <person name="Coyne J.A."/>
            <person name="Daub J."/>
            <person name="David R.G."/>
            <person name="Delcher A.L."/>
            <person name="Delehaunty K."/>
            <person name="Do C.B."/>
            <person name="Ebling H."/>
            <person name="Edwards K."/>
            <person name="Eickbush T."/>
            <person name="Evans J.D."/>
            <person name="Filipski A."/>
            <person name="Findeiss S."/>
            <person name="Freyhult E."/>
            <person name="Fulton L."/>
            <person name="Fulton R."/>
            <person name="Garcia A.C."/>
            <person name="Gardiner A."/>
            <person name="Garfield D.A."/>
            <person name="Garvin B.E."/>
            <person name="Gibson G."/>
            <person name="Gilbert D."/>
            <person name="Gnerre S."/>
            <person name="Godfrey J."/>
            <person name="Good R."/>
            <person name="Gotea V."/>
            <person name="Gravely B."/>
            <person name="Greenberg A.J."/>
            <person name="Griffiths-Jones S."/>
            <person name="Gross S."/>
            <person name="Guigo R."/>
            <person name="Gustafson E.A."/>
            <person name="Haerty W."/>
            <person name="Hahn M.W."/>
            <person name="Halligan D.L."/>
            <person name="Halpern A.L."/>
            <person name="Halter G.M."/>
            <person name="Han M.V."/>
            <person name="Heger A."/>
            <person name="Hillier L."/>
            <person name="Hinrichs A.S."/>
            <person name="Holmes I."/>
            <person name="Hoskins R.A."/>
            <person name="Hubisz M.J."/>
            <person name="Hultmark D."/>
            <person name="Huntley M.A."/>
            <person name="Jaffe D.B."/>
            <person name="Jagadeeshan S."/>
            <person name="Jeck W.R."/>
            <person name="Johnson J."/>
            <person name="Jones C.D."/>
            <person name="Jordan W.C."/>
            <person name="Karpen G.H."/>
            <person name="Kataoka E."/>
            <person name="Keightley P.D."/>
            <person name="Kheradpour P."/>
            <person name="Kirkness E.F."/>
            <person name="Koerich L.B."/>
            <person name="Kristiansen K."/>
            <person name="Kudrna D."/>
            <person name="Kulathinal R.J."/>
            <person name="Kumar S."/>
            <person name="Kwok R."/>
            <person name="Lander E."/>
            <person name="Langley C.H."/>
            <person name="Lapoint R."/>
            <person name="Lazzaro B.P."/>
            <person name="Lee S.J."/>
            <person name="Levesque L."/>
            <person name="Li R."/>
            <person name="Lin C.F."/>
            <person name="Lin M.F."/>
            <person name="Lindblad-Toh K."/>
            <person name="Llopart A."/>
            <person name="Long M."/>
            <person name="Low L."/>
            <person name="Lozovsky E."/>
            <person name="Lu J."/>
            <person name="Luo M."/>
            <person name="Machado C.A."/>
            <person name="Makalowski W."/>
            <person name="Marzo M."/>
            <person name="Matsuda M."/>
            <person name="Matzkin L."/>
            <person name="McAllister B."/>
            <person name="McBride C.S."/>
            <person name="McKernan B."/>
            <person name="McKernan K."/>
            <person name="Mendez-Lago M."/>
            <person name="Minx P."/>
            <person name="Mollenhauer M.U."/>
            <person name="Montooth K."/>
            <person name="Mount S.M."/>
            <person name="Mu X."/>
            <person name="Myers E."/>
            <person name="Negre B."/>
            <person name="Newfeld S."/>
            <person name="Nielsen R."/>
            <person name="Noor M.A."/>
            <person name="O'Grady P."/>
            <person name="Pachter L."/>
            <person name="Papaceit M."/>
            <person name="Parisi M.J."/>
            <person name="Parisi M."/>
            <person name="Parts L."/>
            <person name="Pedersen J.S."/>
            <person name="Pesole G."/>
            <person name="Phillippy A.M."/>
            <person name="Ponting C.P."/>
            <person name="Pop M."/>
            <person name="Porcelli D."/>
            <person name="Powell J.R."/>
            <person name="Prohaska S."/>
            <person name="Pruitt K."/>
            <person name="Puig M."/>
            <person name="Quesneville H."/>
            <person name="Ram K.R."/>
            <person name="Rand D."/>
            <person name="Rasmussen M.D."/>
            <person name="Reed L.K."/>
            <person name="Reenan R."/>
            <person name="Reily A."/>
            <person name="Remington K.A."/>
            <person name="Rieger T.T."/>
            <person name="Ritchie M.G."/>
            <person name="Robin C."/>
            <person name="Rogers Y.H."/>
            <person name="Rohde C."/>
            <person name="Rozas J."/>
            <person name="Rubenfield M.J."/>
            <person name="Ruiz A."/>
            <person name="Russo S."/>
            <person name="Salzberg S.L."/>
            <person name="Sanchez-Gracia A."/>
            <person name="Saranga D.J."/>
            <person name="Sato H."/>
            <person name="Schaeffer S.W."/>
            <person name="Schatz M.C."/>
            <person name="Schlenke T."/>
            <person name="Schwartz R."/>
            <person name="Segarra C."/>
            <person name="Singh R.S."/>
            <person name="Sirot L."/>
            <person name="Sirota M."/>
            <person name="Sisneros N.B."/>
            <person name="Smith C.D."/>
            <person name="Smith T.F."/>
            <person name="Spieth J."/>
            <person name="Stage D.E."/>
            <person name="Stark A."/>
            <person name="Stephan W."/>
            <person name="Strausberg R.L."/>
            <person name="Strempel S."/>
            <person name="Sturgill D."/>
            <person name="Sutton G."/>
            <person name="Sutton G.G."/>
            <person name="Tao W."/>
            <person name="Teichmann S."/>
            <person name="Tobari Y.N."/>
            <person name="Tomimura Y."/>
            <person name="Tsolas J.M."/>
            <person name="Valente V.L."/>
            <person name="Venter E."/>
            <person name="Venter J.C."/>
            <person name="Vicario S."/>
            <person name="Vieira F.G."/>
            <person name="Vilella A.J."/>
            <person name="Villasante A."/>
            <person name="Walenz B."/>
            <person name="Wang J."/>
            <person name="Wasserman M."/>
            <person name="Watts T."/>
            <person name="Wilson D."/>
            <person name="Wilson R.K."/>
            <person name="Wing R.A."/>
            <person name="Wolfner M.F."/>
            <person name="Wong A."/>
            <person name="Wong G.K."/>
            <person name="Wu C.I."/>
            <person name="Wu G."/>
            <person name="Yamamoto D."/>
            <person name="Yang H.P."/>
            <person name="Yang S.P."/>
            <person name="Yorke J.A."/>
            <person name="Yoshida K."/>
            <person name="Zdobnov E."/>
            <person name="Zhang P."/>
            <person name="Zhang Y."/>
            <person name="Zimin A.V."/>
            <person name="Baldwin J."/>
            <person name="Abdouelleil A."/>
            <person name="Abdulkadir J."/>
            <person name="Abebe A."/>
            <person name="Abera B."/>
            <person name="Abreu J."/>
            <person name="Acer S.C."/>
            <person name="Aftuck L."/>
            <person name="Alexander A."/>
            <person name="An P."/>
            <person name="Anderson E."/>
            <person name="Anderson S."/>
            <person name="Arachi H."/>
            <person name="Azer M."/>
            <person name="Bachantsang P."/>
            <person name="Barry A."/>
            <person name="Bayul T."/>
            <person name="Berlin A."/>
            <person name="Bessette D."/>
            <person name="Bloom T."/>
            <person name="Blye J."/>
            <person name="Boguslavskiy L."/>
            <person name="Bonnet C."/>
            <person name="Boukhgalter B."/>
            <person name="Bourzgui I."/>
            <person name="Brown A."/>
            <person name="Cahill P."/>
            <person name="Channer S."/>
            <person name="Cheshatsang Y."/>
            <person name="Chuda L."/>
            <person name="Citroen M."/>
            <person name="Collymore A."/>
            <person name="Cooke P."/>
            <person name="Costello M."/>
            <person name="D'Aco K."/>
            <person name="Daza R."/>
            <person name="De Haan G."/>
            <person name="DeGray S."/>
            <person name="DeMaso C."/>
            <person name="Dhargay N."/>
            <person name="Dooley K."/>
            <person name="Dooley E."/>
            <person name="Doricent M."/>
            <person name="Dorje P."/>
            <person name="Dorjee K."/>
            <person name="Dupes A."/>
            <person name="Elong R."/>
            <person name="Falk J."/>
            <person name="Farina A."/>
            <person name="Faro S."/>
            <person name="Ferguson D."/>
            <person name="Fisher S."/>
            <person name="Foley C.D."/>
            <person name="Franke A."/>
            <person name="Friedrich D."/>
            <person name="Gadbois L."/>
            <person name="Gearin G."/>
            <person name="Gearin C.R."/>
            <person name="Giannoukos G."/>
            <person name="Goode T."/>
            <person name="Graham J."/>
            <person name="Grandbois E."/>
            <person name="Grewal S."/>
            <person name="Gyaltsen K."/>
            <person name="Hafez N."/>
            <person name="Hagos B."/>
            <person name="Hall J."/>
            <person name="Henson C."/>
            <person name="Hollinger A."/>
            <person name="Honan T."/>
            <person name="Huard M.D."/>
            <person name="Hughes L."/>
            <person name="Hurhula B."/>
            <person name="Husby M.E."/>
            <person name="Kamat A."/>
            <person name="Kanga B."/>
            <person name="Kashin S."/>
            <person name="Khazanovich D."/>
            <person name="Kisner P."/>
            <person name="Lance K."/>
            <person name="Lara M."/>
            <person name="Lee W."/>
            <person name="Lennon N."/>
            <person name="Letendre F."/>
            <person name="LeVine R."/>
            <person name="Lipovsky A."/>
            <person name="Liu X."/>
            <person name="Liu J."/>
            <person name="Liu S."/>
            <person name="Lokyitsang T."/>
            <person name="Lokyitsang Y."/>
            <person name="Lubonja R."/>
            <person name="Lui A."/>
            <person name="MacDonald P."/>
            <person name="Magnisalis V."/>
            <person name="Maru K."/>
            <person name="Matthews C."/>
            <person name="McCusker W."/>
            <person name="McDonough S."/>
            <person name="Mehta T."/>
            <person name="Meldrim J."/>
            <person name="Meneus L."/>
            <person name="Mihai O."/>
            <person name="Mihalev A."/>
            <person name="Mihova T."/>
            <person name="Mittelman R."/>
            <person name="Mlenga V."/>
            <person name="Montmayeur A."/>
            <person name="Mulrain L."/>
            <person name="Navidi A."/>
            <person name="Naylor J."/>
            <person name="Negash T."/>
            <person name="Nguyen T."/>
            <person name="Nguyen N."/>
            <person name="Nicol R."/>
            <person name="Norbu C."/>
            <person name="Norbu N."/>
            <person name="Novod N."/>
            <person name="O'Neill B."/>
            <person name="Osman S."/>
            <person name="Markiewicz E."/>
            <person name="Oyono O.L."/>
            <person name="Patti C."/>
            <person name="Phunkhang P."/>
            <person name="Pierre F."/>
            <person name="Priest M."/>
            <person name="Raghuraman S."/>
            <person name="Rege F."/>
            <person name="Reyes R."/>
            <person name="Rise C."/>
            <person name="Rogov P."/>
            <person name="Ross K."/>
            <person name="Ryan E."/>
            <person name="Settipalli S."/>
            <person name="Shea T."/>
            <person name="Sherpa N."/>
            <person name="Shi L."/>
            <person name="Shih D."/>
            <person name="Sparrow T."/>
            <person name="Spaulding J."/>
            <person name="Stalker J."/>
            <person name="Stange-Thomann N."/>
            <person name="Stavropoulos S."/>
            <person name="Stone C."/>
            <person name="Strader C."/>
            <person name="Tesfaye S."/>
            <person name="Thomson T."/>
            <person name="Thoulutsang Y."/>
            <person name="Thoulutsang D."/>
            <person name="Topham K."/>
            <person name="Topping I."/>
            <person name="Tsamla T."/>
            <person name="Vassiliev H."/>
            <person name="Vo A."/>
            <person name="Wangchuk T."/>
            <person name="Wangdi T."/>
            <person name="Weiand M."/>
            <person name="Wilkinson J."/>
            <person name="Wilson A."/>
            <person name="Yadav S."/>
            <person name="Young G."/>
            <person name="Yu Q."/>
            <person name="Zembek L."/>
            <person name="Zhong D."/>
            <person name="Zimmer A."/>
            <person name="Zwirko Z."/>
            <person name="Jaffe D.B."/>
            <person name="Alvarez P."/>
            <person name="Brockman W."/>
            <person name="Butler J."/>
            <person name="Chin C."/>
            <person name="Gnerre S."/>
            <person name="Grabherr M."/>
            <person name="Kleber M."/>
            <person name="Mauceli E."/>
            <person name="MacCallum I."/>
        </authorList>
    </citation>
    <scope>NUCLEOTIDE SEQUENCE [LARGE SCALE GENOMIC DNA]</scope>
    <source>
        <strain evidence="4">Tucson 15287-2541.00</strain>
    </source>
</reference>
<dbReference type="PANTHER" id="PTHR13360">
    <property type="entry name" value="ACTIVATING SIGNAL COINTEGRATOR 1 COMPLEX SUBUNIT 1"/>
    <property type="match status" value="1"/>
</dbReference>
<dbReference type="GO" id="GO:0005634">
    <property type="term" value="C:nucleus"/>
    <property type="evidence" value="ECO:0007669"/>
    <property type="project" value="TreeGrafter"/>
</dbReference>
<dbReference type="InterPro" id="IPR009097">
    <property type="entry name" value="Cyclic_Pdiesterase"/>
</dbReference>
<evidence type="ECO:0000256" key="1">
    <source>
        <dbReference type="PROSITE-ProRule" id="PRU00117"/>
    </source>
</evidence>
<dbReference type="OMA" id="CLAHFQT"/>
<dbReference type="InterPro" id="IPR009210">
    <property type="entry name" value="ASCC1"/>
</dbReference>
<dbReference type="Gene3D" id="3.30.1370.10">
    <property type="entry name" value="K Homology domain, type 1"/>
    <property type="match status" value="1"/>
</dbReference>
<dbReference type="PANTHER" id="PTHR13360:SF1">
    <property type="entry name" value="ACTIVATING SIGNAL COINTEGRATOR 1 COMPLEX SUBUNIT 1"/>
    <property type="match status" value="1"/>
</dbReference>
<dbReference type="AlphaFoldDB" id="B4J5A0"/>
<dbReference type="SUPFAM" id="SSF55144">
    <property type="entry name" value="LigT-like"/>
    <property type="match status" value="1"/>
</dbReference>
<dbReference type="InterPro" id="IPR004087">
    <property type="entry name" value="KH_dom"/>
</dbReference>
<accession>B4J5A0</accession>